<protein>
    <submittedName>
        <fullName evidence="1">Uncharacterized protein</fullName>
    </submittedName>
</protein>
<reference evidence="1 2" key="1">
    <citation type="journal article" date="2013" name="Proc. Natl. Acad. Sci. U.S.A.">
        <title>Fine-scale variation in meiotic recombination in Mimulus inferred from population shotgun sequencing.</title>
        <authorList>
            <person name="Hellsten U."/>
            <person name="Wright K.M."/>
            <person name="Jenkins J."/>
            <person name="Shu S."/>
            <person name="Yuan Y."/>
            <person name="Wessler S.R."/>
            <person name="Schmutz J."/>
            <person name="Willis J.H."/>
            <person name="Rokhsar D.S."/>
        </authorList>
    </citation>
    <scope>NUCLEOTIDE SEQUENCE [LARGE SCALE GENOMIC DNA]</scope>
    <source>
        <strain evidence="2">cv. DUN x IM62</strain>
    </source>
</reference>
<sequence>GSKKGGVDAVFDEIPYMKLFLIRYKSEYKIVGPTYTTGGMGFAFPIGSPLVAYFSRVILNVTQGSEMSSLEQKNFGPGYSSQDPLSSVISQGTSSLSLREFGGLFIIT</sequence>
<dbReference type="EMBL" id="KI630292">
    <property type="protein sequence ID" value="EYU42454.1"/>
    <property type="molecule type" value="Genomic_DNA"/>
</dbReference>
<organism evidence="1 2">
    <name type="scientific">Erythranthe guttata</name>
    <name type="common">Yellow monkey flower</name>
    <name type="synonym">Mimulus guttatus</name>
    <dbReference type="NCBI Taxonomy" id="4155"/>
    <lineage>
        <taxon>Eukaryota</taxon>
        <taxon>Viridiplantae</taxon>
        <taxon>Streptophyta</taxon>
        <taxon>Embryophyta</taxon>
        <taxon>Tracheophyta</taxon>
        <taxon>Spermatophyta</taxon>
        <taxon>Magnoliopsida</taxon>
        <taxon>eudicotyledons</taxon>
        <taxon>Gunneridae</taxon>
        <taxon>Pentapetalae</taxon>
        <taxon>asterids</taxon>
        <taxon>lamiids</taxon>
        <taxon>Lamiales</taxon>
        <taxon>Phrymaceae</taxon>
        <taxon>Erythranthe</taxon>
    </lineage>
</organism>
<evidence type="ECO:0000313" key="1">
    <source>
        <dbReference type="EMBL" id="EYU42454.1"/>
    </source>
</evidence>
<dbReference type="STRING" id="4155.A0A022RQZ7"/>
<name>A0A022RQZ7_ERYGU</name>
<accession>A0A022RQZ7</accession>
<dbReference type="Gene3D" id="3.40.190.10">
    <property type="entry name" value="Periplasmic binding protein-like II"/>
    <property type="match status" value="1"/>
</dbReference>
<dbReference type="AlphaFoldDB" id="A0A022RQZ7"/>
<feature type="non-terminal residue" evidence="1">
    <location>
        <position position="1"/>
    </location>
</feature>
<keyword evidence="2" id="KW-1185">Reference proteome</keyword>
<feature type="non-terminal residue" evidence="1">
    <location>
        <position position="108"/>
    </location>
</feature>
<proteinExistence type="predicted"/>
<evidence type="ECO:0000313" key="2">
    <source>
        <dbReference type="Proteomes" id="UP000030748"/>
    </source>
</evidence>
<dbReference type="PANTHER" id="PTHR18966">
    <property type="entry name" value="IONOTROPIC GLUTAMATE RECEPTOR"/>
    <property type="match status" value="1"/>
</dbReference>
<gene>
    <name evidence="1" type="ORF">MIMGU_mgv1a0189723mg</name>
</gene>
<dbReference type="SUPFAM" id="SSF53850">
    <property type="entry name" value="Periplasmic binding protein-like II"/>
    <property type="match status" value="1"/>
</dbReference>
<dbReference type="Proteomes" id="UP000030748">
    <property type="component" value="Unassembled WGS sequence"/>
</dbReference>
<dbReference type="InterPro" id="IPR015683">
    <property type="entry name" value="Ionotropic_Glu_rcpt"/>
</dbReference>